<accession>A0A926FE68</accession>
<dbReference type="AlphaFoldDB" id="A0A926FE68"/>
<sequence>MLGYERALENAIADDDLVAMRRFGNNDIYLQLFEGCADKVRKYKPPENSQLSIFDIDTDDEEMFEITM</sequence>
<comment type="caution">
    <text evidence="1">The sequence shown here is derived from an EMBL/GenBank/DDBJ whole genome shotgun (WGS) entry which is preliminary data.</text>
</comment>
<organism evidence="1 2">
    <name type="scientific">Qingrenia yutianensis</name>
    <dbReference type="NCBI Taxonomy" id="2763676"/>
    <lineage>
        <taxon>Bacteria</taxon>
        <taxon>Bacillati</taxon>
        <taxon>Bacillota</taxon>
        <taxon>Clostridia</taxon>
        <taxon>Eubacteriales</taxon>
        <taxon>Oscillospiraceae</taxon>
        <taxon>Qingrenia</taxon>
    </lineage>
</organism>
<reference evidence="1" key="1">
    <citation type="submission" date="2020-08" db="EMBL/GenBank/DDBJ databases">
        <title>Genome public.</title>
        <authorList>
            <person name="Liu C."/>
            <person name="Sun Q."/>
        </authorList>
    </citation>
    <scope>NUCLEOTIDE SEQUENCE</scope>
    <source>
        <strain evidence="1">NSJ-50</strain>
    </source>
</reference>
<keyword evidence="2" id="KW-1185">Reference proteome</keyword>
<name>A0A926FE68_9FIRM</name>
<dbReference type="Proteomes" id="UP000647416">
    <property type="component" value="Unassembled WGS sequence"/>
</dbReference>
<protein>
    <submittedName>
        <fullName evidence="1">Uncharacterized protein</fullName>
    </submittedName>
</protein>
<evidence type="ECO:0000313" key="1">
    <source>
        <dbReference type="EMBL" id="MBC8597572.1"/>
    </source>
</evidence>
<proteinExistence type="predicted"/>
<gene>
    <name evidence="1" type="ORF">H8706_11995</name>
</gene>
<evidence type="ECO:0000313" key="2">
    <source>
        <dbReference type="Proteomes" id="UP000647416"/>
    </source>
</evidence>
<dbReference type="EMBL" id="JACRTE010000067">
    <property type="protein sequence ID" value="MBC8597572.1"/>
    <property type="molecule type" value="Genomic_DNA"/>
</dbReference>